<evidence type="ECO:0000313" key="3">
    <source>
        <dbReference type="Proteomes" id="UP001383192"/>
    </source>
</evidence>
<dbReference type="Gene3D" id="3.40.30.10">
    <property type="entry name" value="Glutaredoxin"/>
    <property type="match status" value="1"/>
</dbReference>
<dbReference type="Pfam" id="PF00462">
    <property type="entry name" value="Glutaredoxin"/>
    <property type="match status" value="1"/>
</dbReference>
<name>A0AAW0CX80_9AGAR</name>
<comment type="caution">
    <text evidence="2">The sequence shown here is derived from an EMBL/GenBank/DDBJ whole genome shotgun (WGS) entry which is preliminary data.</text>
</comment>
<dbReference type="GO" id="GO:0005796">
    <property type="term" value="C:Golgi lumen"/>
    <property type="evidence" value="ECO:0007669"/>
    <property type="project" value="TreeGrafter"/>
</dbReference>
<proteinExistence type="predicted"/>
<dbReference type="AlphaFoldDB" id="A0AAW0CX80"/>
<dbReference type="GO" id="GO:0034599">
    <property type="term" value="P:cellular response to oxidative stress"/>
    <property type="evidence" value="ECO:0007669"/>
    <property type="project" value="TreeGrafter"/>
</dbReference>
<reference evidence="2 3" key="1">
    <citation type="submission" date="2024-01" db="EMBL/GenBank/DDBJ databases">
        <title>A draft genome for a cacao thread blight-causing isolate of Paramarasmius palmivorus.</title>
        <authorList>
            <person name="Baruah I.K."/>
            <person name="Bukari Y."/>
            <person name="Amoako-Attah I."/>
            <person name="Meinhardt L.W."/>
            <person name="Bailey B.A."/>
            <person name="Cohen S.P."/>
        </authorList>
    </citation>
    <scope>NUCLEOTIDE SEQUENCE [LARGE SCALE GENOMIC DNA]</scope>
    <source>
        <strain evidence="2 3">GH-12</strain>
    </source>
</reference>
<dbReference type="GO" id="GO:0005801">
    <property type="term" value="C:cis-Golgi network"/>
    <property type="evidence" value="ECO:0007669"/>
    <property type="project" value="TreeGrafter"/>
</dbReference>
<dbReference type="SUPFAM" id="SSF52833">
    <property type="entry name" value="Thioredoxin-like"/>
    <property type="match status" value="1"/>
</dbReference>
<accession>A0AAW0CX80</accession>
<sequence length="242" mass="27317">MGLATTSIRRRRFIALMLAAVVFFLLFVRGSEWELPAALKDAGVPLSKGNFAHYMKKPTWLSKPNVDEIYGLIHLVTNEDEEHQHVLSSAPKLDPTEPVDMALYAPGEEKDIDWEKEAGLLNEKYPVVVFSKSFCPFVLSRKSYFVFYIHVTAVHRFSKRAKGLLESYGLRPPPKVIEVDLRDDSTQIKAILTRLTKQSTFPNVFVQGKSLGGADDLQKLHSEKGLRRIFEKAGVQVTAEDI</sequence>
<dbReference type="InterPro" id="IPR002109">
    <property type="entry name" value="Glutaredoxin"/>
</dbReference>
<gene>
    <name evidence="2" type="ORF">VNI00_008507</name>
</gene>
<evidence type="ECO:0000313" key="2">
    <source>
        <dbReference type="EMBL" id="KAK7043153.1"/>
    </source>
</evidence>
<organism evidence="2 3">
    <name type="scientific">Paramarasmius palmivorus</name>
    <dbReference type="NCBI Taxonomy" id="297713"/>
    <lineage>
        <taxon>Eukaryota</taxon>
        <taxon>Fungi</taxon>
        <taxon>Dikarya</taxon>
        <taxon>Basidiomycota</taxon>
        <taxon>Agaricomycotina</taxon>
        <taxon>Agaricomycetes</taxon>
        <taxon>Agaricomycetidae</taxon>
        <taxon>Agaricales</taxon>
        <taxon>Marasmiineae</taxon>
        <taxon>Marasmiaceae</taxon>
        <taxon>Paramarasmius</taxon>
    </lineage>
</organism>
<dbReference type="InterPro" id="IPR036249">
    <property type="entry name" value="Thioredoxin-like_sf"/>
</dbReference>
<protein>
    <recommendedName>
        <fullName evidence="1">Glutaredoxin domain-containing protein</fullName>
    </recommendedName>
</protein>
<keyword evidence="3" id="KW-1185">Reference proteome</keyword>
<feature type="domain" description="Glutaredoxin" evidence="1">
    <location>
        <begin position="157"/>
        <end position="209"/>
    </location>
</feature>
<dbReference type="CDD" id="cd03419">
    <property type="entry name" value="GRX_GRXh_1_2_like"/>
    <property type="match status" value="1"/>
</dbReference>
<dbReference type="Proteomes" id="UP001383192">
    <property type="component" value="Unassembled WGS sequence"/>
</dbReference>
<evidence type="ECO:0000259" key="1">
    <source>
        <dbReference type="Pfam" id="PF00462"/>
    </source>
</evidence>
<dbReference type="PANTHER" id="PTHR45694">
    <property type="entry name" value="GLUTAREDOXIN 2"/>
    <property type="match status" value="1"/>
</dbReference>
<dbReference type="GO" id="GO:0015038">
    <property type="term" value="F:glutathione disulfide oxidoreductase activity"/>
    <property type="evidence" value="ECO:0007669"/>
    <property type="project" value="TreeGrafter"/>
</dbReference>
<dbReference type="EMBL" id="JAYKXP010000029">
    <property type="protein sequence ID" value="KAK7043153.1"/>
    <property type="molecule type" value="Genomic_DNA"/>
</dbReference>
<dbReference type="GO" id="GO:0000324">
    <property type="term" value="C:fungal-type vacuole"/>
    <property type="evidence" value="ECO:0007669"/>
    <property type="project" value="TreeGrafter"/>
</dbReference>
<dbReference type="PANTHER" id="PTHR45694:SF5">
    <property type="entry name" value="GLUTAREDOXIN 2"/>
    <property type="match status" value="1"/>
</dbReference>
<dbReference type="PROSITE" id="PS51354">
    <property type="entry name" value="GLUTAREDOXIN_2"/>
    <property type="match status" value="1"/>
</dbReference>